<keyword evidence="2" id="KW-1185">Reference proteome</keyword>
<name>A0ABR0SLJ6_9HYPO</name>
<protein>
    <submittedName>
        <fullName evidence="1">Uncharacterized protein</fullName>
    </submittedName>
</protein>
<evidence type="ECO:0000313" key="1">
    <source>
        <dbReference type="EMBL" id="KAK5992630.1"/>
    </source>
</evidence>
<evidence type="ECO:0000313" key="2">
    <source>
        <dbReference type="Proteomes" id="UP001338125"/>
    </source>
</evidence>
<dbReference type="Proteomes" id="UP001338125">
    <property type="component" value="Unassembled WGS sequence"/>
</dbReference>
<proteinExistence type="predicted"/>
<sequence>MLAKFLRLLYSLLRAENKRPTNELDSREYDVDDIYEPNGAVSVIGRSIVTNYTLSNHVQHAQTLEGATGYTFVTDPARKTLDRKSLLKQMTKSAASLEKISCLLRGNTKNAASYIPATNPQAVAIIGQGTFISRPELPDLQKDADMSEIYTKIRFEHFNGLASTQYFKAHCSTIKPHAFDIICAGRFKSISINTGLCLFSKSVLNTSPGQGKGVTMGEKPTIPPLPQNSKPTLYELEIVARLSSAIADTVGLVGEPHRDGTTPISINIDIPDFQYYWTACELLEHNLVTVEYVKNWIAAIDKRRRQLKAIMISMIHTTLKDRGLGHVEVQLSTGTEAAVALVKDTVYVGLVPTLEEIIRALRSQGHEASRWNAFLDNLDARHQPQTVGELSKLMYVFKSVKVALDDIQDTATIVTGEEDKHGPSLTIQVDDVNEWRIFDRAKAILQEHSKRVGYGPKGAVIIGLFPMQRIFAACRGRSDLYNEECGDDLILATEKTVISPLDVIGTTHGMHVARRLRHFYKQEGLL</sequence>
<organism evidence="1 2">
    <name type="scientific">Cladobotryum mycophilum</name>
    <dbReference type="NCBI Taxonomy" id="491253"/>
    <lineage>
        <taxon>Eukaryota</taxon>
        <taxon>Fungi</taxon>
        <taxon>Dikarya</taxon>
        <taxon>Ascomycota</taxon>
        <taxon>Pezizomycotina</taxon>
        <taxon>Sordariomycetes</taxon>
        <taxon>Hypocreomycetidae</taxon>
        <taxon>Hypocreales</taxon>
        <taxon>Hypocreaceae</taxon>
        <taxon>Cladobotryum</taxon>
    </lineage>
</organism>
<dbReference type="EMBL" id="JAVFKD010000012">
    <property type="protein sequence ID" value="KAK5992630.1"/>
    <property type="molecule type" value="Genomic_DNA"/>
</dbReference>
<reference evidence="1 2" key="1">
    <citation type="submission" date="2024-01" db="EMBL/GenBank/DDBJ databases">
        <title>Complete genome of Cladobotryum mycophilum ATHUM6906.</title>
        <authorList>
            <person name="Christinaki A.C."/>
            <person name="Myridakis A.I."/>
            <person name="Kouvelis V.N."/>
        </authorList>
    </citation>
    <scope>NUCLEOTIDE SEQUENCE [LARGE SCALE GENOMIC DNA]</scope>
    <source>
        <strain evidence="1 2">ATHUM6906</strain>
    </source>
</reference>
<accession>A0ABR0SLJ6</accession>
<gene>
    <name evidence="1" type="ORF">PT974_06045</name>
</gene>
<comment type="caution">
    <text evidence="1">The sequence shown here is derived from an EMBL/GenBank/DDBJ whole genome shotgun (WGS) entry which is preliminary data.</text>
</comment>